<protein>
    <recommendedName>
        <fullName evidence="2">NADH:ubiquinone reductase (non-electrogenic)</fullName>
        <ecNumber evidence="2">1.6.5.9</ecNumber>
    </recommendedName>
</protein>
<keyword evidence="9" id="KW-0472">Membrane</keyword>
<evidence type="ECO:0000313" key="12">
    <source>
        <dbReference type="EMBL" id="BBH53000.1"/>
    </source>
</evidence>
<evidence type="ECO:0000256" key="2">
    <source>
        <dbReference type="ARBA" id="ARBA00012637"/>
    </source>
</evidence>
<feature type="domain" description="FAD/NAD(P)-binding" evidence="10">
    <location>
        <begin position="9"/>
        <end position="326"/>
    </location>
</feature>
<evidence type="ECO:0000256" key="3">
    <source>
        <dbReference type="ARBA" id="ARBA00022630"/>
    </source>
</evidence>
<gene>
    <name evidence="12" type="ORF">JCM31447_14430</name>
</gene>
<dbReference type="GO" id="GO:0050136">
    <property type="term" value="F:NADH dehydrogenase (quinone) (non-electrogenic) activity"/>
    <property type="evidence" value="ECO:0007669"/>
    <property type="project" value="UniProtKB-EC"/>
</dbReference>
<feature type="domain" description="External alternative NADH-ubiquinone oxidoreductase-like C-terminal" evidence="11">
    <location>
        <begin position="350"/>
        <end position="409"/>
    </location>
</feature>
<accession>A0A4P2VMB9</accession>
<dbReference type="KEGG" id="sbf:JCM31447_14430"/>
<feature type="transmembrane region" description="Helical" evidence="9">
    <location>
        <begin position="376"/>
        <end position="402"/>
    </location>
</feature>
<dbReference type="Pfam" id="PF22366">
    <property type="entry name" value="NDH2_C"/>
    <property type="match status" value="1"/>
</dbReference>
<dbReference type="InterPro" id="IPR045024">
    <property type="entry name" value="NDH-2"/>
</dbReference>
<evidence type="ECO:0000256" key="6">
    <source>
        <dbReference type="ARBA" id="ARBA00023002"/>
    </source>
</evidence>
<dbReference type="Gene3D" id="3.50.50.100">
    <property type="match status" value="1"/>
</dbReference>
<comment type="similarity">
    <text evidence="1">Belongs to the NADH dehydrogenase family.</text>
</comment>
<evidence type="ECO:0000259" key="11">
    <source>
        <dbReference type="Pfam" id="PF22366"/>
    </source>
</evidence>
<reference evidence="12 13" key="1">
    <citation type="submission" date="2018-12" db="EMBL/GenBank/DDBJ databases">
        <title>Rubrispira sanarue gen. nov., sp., nov., a member of the order Silvanigrellales, isolated from a brackish lake in Hamamatsu Japan.</title>
        <authorList>
            <person name="Maejima Y."/>
            <person name="Iino T."/>
            <person name="Muraguchi Y."/>
            <person name="Fukuda K."/>
            <person name="Nojiri H."/>
            <person name="Ohkuma M."/>
            <person name="Moriuchi R."/>
            <person name="Dohra H."/>
            <person name="Kimbara K."/>
            <person name="Shintani M."/>
        </authorList>
    </citation>
    <scope>NUCLEOTIDE SEQUENCE [LARGE SCALE GENOMIC DNA]</scope>
    <source>
        <strain evidence="12 13">RF1110005</strain>
    </source>
</reference>
<evidence type="ECO:0000313" key="13">
    <source>
        <dbReference type="Proteomes" id="UP000291236"/>
    </source>
</evidence>
<dbReference type="InterPro" id="IPR036188">
    <property type="entry name" value="FAD/NAD-bd_sf"/>
</dbReference>
<keyword evidence="13" id="KW-1185">Reference proteome</keyword>
<evidence type="ECO:0000256" key="7">
    <source>
        <dbReference type="ARBA" id="ARBA00023027"/>
    </source>
</evidence>
<keyword evidence="9" id="KW-1133">Transmembrane helix</keyword>
<evidence type="ECO:0000256" key="4">
    <source>
        <dbReference type="ARBA" id="ARBA00022827"/>
    </source>
</evidence>
<evidence type="ECO:0000256" key="9">
    <source>
        <dbReference type="SAM" id="Phobius"/>
    </source>
</evidence>
<dbReference type="RefSeq" id="WP_216678731.1">
    <property type="nucleotide sequence ID" value="NZ_AP019368.1"/>
</dbReference>
<keyword evidence="3" id="KW-0285">Flavoprotein</keyword>
<keyword evidence="7" id="KW-0520">NAD</keyword>
<dbReference type="Proteomes" id="UP000291236">
    <property type="component" value="Chromosome"/>
</dbReference>
<keyword evidence="4" id="KW-0274">FAD</keyword>
<dbReference type="AlphaFoldDB" id="A0A4P2VMB9"/>
<dbReference type="PRINTS" id="PR00368">
    <property type="entry name" value="FADPNR"/>
</dbReference>
<evidence type="ECO:0000259" key="10">
    <source>
        <dbReference type="Pfam" id="PF07992"/>
    </source>
</evidence>
<dbReference type="PANTHER" id="PTHR43706:SF47">
    <property type="entry name" value="EXTERNAL NADH-UBIQUINONE OXIDOREDUCTASE 1, MITOCHONDRIAL-RELATED"/>
    <property type="match status" value="1"/>
</dbReference>
<keyword evidence="6" id="KW-0560">Oxidoreductase</keyword>
<evidence type="ECO:0000256" key="8">
    <source>
        <dbReference type="ARBA" id="ARBA00047599"/>
    </source>
</evidence>
<name>A0A4P2VMB9_FLUSA</name>
<dbReference type="PRINTS" id="PR00411">
    <property type="entry name" value="PNDRDTASEI"/>
</dbReference>
<evidence type="ECO:0000256" key="1">
    <source>
        <dbReference type="ARBA" id="ARBA00005272"/>
    </source>
</evidence>
<dbReference type="SUPFAM" id="SSF51905">
    <property type="entry name" value="FAD/NAD(P)-binding domain"/>
    <property type="match status" value="1"/>
</dbReference>
<dbReference type="InterPro" id="IPR054585">
    <property type="entry name" value="NDH2-like_C"/>
</dbReference>
<dbReference type="PANTHER" id="PTHR43706">
    <property type="entry name" value="NADH DEHYDROGENASE"/>
    <property type="match status" value="1"/>
</dbReference>
<dbReference type="Pfam" id="PF07992">
    <property type="entry name" value="Pyr_redox_2"/>
    <property type="match status" value="1"/>
</dbReference>
<keyword evidence="9" id="KW-0812">Transmembrane</keyword>
<dbReference type="EC" id="1.6.5.9" evidence="2"/>
<comment type="catalytic activity">
    <reaction evidence="8">
        <text>a quinone + NADH + H(+) = a quinol + NAD(+)</text>
        <dbReference type="Rhea" id="RHEA:46160"/>
        <dbReference type="ChEBI" id="CHEBI:15378"/>
        <dbReference type="ChEBI" id="CHEBI:24646"/>
        <dbReference type="ChEBI" id="CHEBI:57540"/>
        <dbReference type="ChEBI" id="CHEBI:57945"/>
        <dbReference type="ChEBI" id="CHEBI:132124"/>
        <dbReference type="EC" id="1.6.5.9"/>
    </reaction>
</comment>
<evidence type="ECO:0000256" key="5">
    <source>
        <dbReference type="ARBA" id="ARBA00022946"/>
    </source>
</evidence>
<sequence length="424" mass="47064">MNNKMTSAHIVIVGAGFAGINAAKQLGKYKEIQVTLLDKKNYHLFQPLLYQVAMAGLSPAEIASPIRSILAKCVNINVTLGNVTKINLQNQKVKTEFKEYKYDYLILACGATHSYFGKDEWEEFAPGLKSIEQATEIRRRVLTAFELAERESDPKKIREYLTFIVVGGGPTGVELAGSLSEMAHYTLNKEFKNIDLKSTSIILIEAGERILASFSPDLSEQAKKDLVSIGVTVKTGTRVSSIDSQGVHIGKEFIPSRTVIWAAGVQPSSTGALLGCELDRAGRVIVTPFLHLPEHKNVFVLGDQASVLGKDQRPLPGLAPVAIQQGIHTAKNIMRSCEGKELLAFSYFDKGQMATIGRGRAISEFSGYKAHGKIAWIAWLFIHILYLVGFRNKVFVFFQWLWSYITFGRGARLITKQEWKNHDN</sequence>
<dbReference type="EMBL" id="AP019368">
    <property type="protein sequence ID" value="BBH53000.1"/>
    <property type="molecule type" value="Genomic_DNA"/>
</dbReference>
<proteinExistence type="inferred from homology"/>
<keyword evidence="5" id="KW-0809">Transit peptide</keyword>
<dbReference type="InterPro" id="IPR023753">
    <property type="entry name" value="FAD/NAD-binding_dom"/>
</dbReference>
<organism evidence="12 13">
    <name type="scientific">Fluviispira sanaruensis</name>
    <dbReference type="NCBI Taxonomy" id="2493639"/>
    <lineage>
        <taxon>Bacteria</taxon>
        <taxon>Pseudomonadati</taxon>
        <taxon>Bdellovibrionota</taxon>
        <taxon>Oligoflexia</taxon>
        <taxon>Silvanigrellales</taxon>
        <taxon>Silvanigrellaceae</taxon>
        <taxon>Fluviispira</taxon>
    </lineage>
</organism>